<dbReference type="AlphaFoldDB" id="A0AAD8XWD6"/>
<gene>
    <name evidence="1" type="ORF">QTG54_014799</name>
</gene>
<evidence type="ECO:0000313" key="1">
    <source>
        <dbReference type="EMBL" id="KAK1734551.1"/>
    </source>
</evidence>
<evidence type="ECO:0000313" key="2">
    <source>
        <dbReference type="Proteomes" id="UP001224775"/>
    </source>
</evidence>
<dbReference type="Proteomes" id="UP001224775">
    <property type="component" value="Unassembled WGS sequence"/>
</dbReference>
<organism evidence="1 2">
    <name type="scientific">Skeletonema marinoi</name>
    <dbReference type="NCBI Taxonomy" id="267567"/>
    <lineage>
        <taxon>Eukaryota</taxon>
        <taxon>Sar</taxon>
        <taxon>Stramenopiles</taxon>
        <taxon>Ochrophyta</taxon>
        <taxon>Bacillariophyta</taxon>
        <taxon>Coscinodiscophyceae</taxon>
        <taxon>Thalassiosirophycidae</taxon>
        <taxon>Thalassiosirales</taxon>
        <taxon>Skeletonemataceae</taxon>
        <taxon>Skeletonema</taxon>
        <taxon>Skeletonema marinoi-dohrnii complex</taxon>
    </lineage>
</organism>
<name>A0AAD8XWD6_9STRA</name>
<comment type="caution">
    <text evidence="1">The sequence shown here is derived from an EMBL/GenBank/DDBJ whole genome shotgun (WGS) entry which is preliminary data.</text>
</comment>
<dbReference type="EMBL" id="JATAAI010000038">
    <property type="protein sequence ID" value="KAK1734551.1"/>
    <property type="molecule type" value="Genomic_DNA"/>
</dbReference>
<proteinExistence type="predicted"/>
<reference evidence="1" key="1">
    <citation type="submission" date="2023-06" db="EMBL/GenBank/DDBJ databases">
        <title>Survivors Of The Sea: Transcriptome response of Skeletonema marinoi to long-term dormancy.</title>
        <authorList>
            <person name="Pinder M.I.M."/>
            <person name="Kourtchenko O."/>
            <person name="Robertson E.K."/>
            <person name="Larsson T."/>
            <person name="Maumus F."/>
            <person name="Osuna-Cruz C.M."/>
            <person name="Vancaester E."/>
            <person name="Stenow R."/>
            <person name="Vandepoele K."/>
            <person name="Ploug H."/>
            <person name="Bruchert V."/>
            <person name="Godhe A."/>
            <person name="Topel M."/>
        </authorList>
    </citation>
    <scope>NUCLEOTIDE SEQUENCE</scope>
    <source>
        <strain evidence="1">R05AC</strain>
    </source>
</reference>
<accession>A0AAD8XWD6</accession>
<keyword evidence="2" id="KW-1185">Reference proteome</keyword>
<protein>
    <submittedName>
        <fullName evidence="1">Uncharacterized protein</fullName>
    </submittedName>
</protein>
<sequence>MMHPTAPSSRRMITSCIIQRFKSTTTVNRSGSTTATYYDSQSGQHVAIHDESKITAYLRTKAGAASSSFASVLKTAKEIGLAGSIIALPHQQLQQDVELAGIIQSLDNSSGSSNNDIFLHMQPSQYNDLVASKEKQLLIHPNINLCFEYNNNDGEYISNNVQSAMTNFEGIQTSIGIFNPTHLLDDDPMLVAAKVASMIDITSEFGGTISNILVAPIIDNEDAALGNSGPCCDDELVQLCEELTYLDVPGSTIKSRLVVSALSGDQLEECLQMGITKYIIDASDDGGRVESRLDMLRDVVEESGKELVLDVMR</sequence>